<evidence type="ECO:0000313" key="6">
    <source>
        <dbReference type="Proteomes" id="UP000634043"/>
    </source>
</evidence>
<dbReference type="Gene3D" id="3.30.450.20">
    <property type="entry name" value="PAS domain"/>
    <property type="match status" value="1"/>
</dbReference>
<evidence type="ECO:0000256" key="2">
    <source>
        <dbReference type="ARBA" id="ARBA00023125"/>
    </source>
</evidence>
<keyword evidence="2" id="KW-0238">DNA-binding</keyword>
<dbReference type="Gene3D" id="1.10.10.10">
    <property type="entry name" value="Winged helix-like DNA-binding domain superfamily/Winged helix DNA-binding domain"/>
    <property type="match status" value="1"/>
</dbReference>
<evidence type="ECO:0000256" key="1">
    <source>
        <dbReference type="ARBA" id="ARBA00023015"/>
    </source>
</evidence>
<proteinExistence type="predicted"/>
<dbReference type="Proteomes" id="UP000634043">
    <property type="component" value="Unassembled WGS sequence"/>
</dbReference>
<dbReference type="PROSITE" id="PS00622">
    <property type="entry name" value="HTH_LUXR_1"/>
    <property type="match status" value="1"/>
</dbReference>
<evidence type="ECO:0000256" key="3">
    <source>
        <dbReference type="ARBA" id="ARBA00023163"/>
    </source>
</evidence>
<comment type="caution">
    <text evidence="5">The sequence shown here is derived from an EMBL/GenBank/DDBJ whole genome shotgun (WGS) entry which is preliminary data.</text>
</comment>
<keyword evidence="1" id="KW-0805">Transcription regulation</keyword>
<dbReference type="InterPro" id="IPR000792">
    <property type="entry name" value="Tscrpt_reg_LuxR_C"/>
</dbReference>
<keyword evidence="6" id="KW-1185">Reference proteome</keyword>
<keyword evidence="3" id="KW-0804">Transcription</keyword>
<dbReference type="SUPFAM" id="SSF46894">
    <property type="entry name" value="C-terminal effector domain of the bipartite response regulators"/>
    <property type="match status" value="1"/>
</dbReference>
<gene>
    <name evidence="5" type="ORF">GCM10011323_02970</name>
</gene>
<dbReference type="InterPro" id="IPR016032">
    <property type="entry name" value="Sig_transdc_resp-reg_C-effctor"/>
</dbReference>
<dbReference type="PROSITE" id="PS50043">
    <property type="entry name" value="HTH_LUXR_2"/>
    <property type="match status" value="1"/>
</dbReference>
<evidence type="ECO:0000259" key="4">
    <source>
        <dbReference type="PROSITE" id="PS50043"/>
    </source>
</evidence>
<dbReference type="RefSeq" id="WP_188499736.1">
    <property type="nucleotide sequence ID" value="NZ_BMFP01000001.1"/>
</dbReference>
<dbReference type="SUPFAM" id="SSF55785">
    <property type="entry name" value="PYP-like sensor domain (PAS domain)"/>
    <property type="match status" value="1"/>
</dbReference>
<feature type="domain" description="HTH luxR-type" evidence="4">
    <location>
        <begin position="159"/>
        <end position="224"/>
    </location>
</feature>
<dbReference type="PRINTS" id="PR00038">
    <property type="entry name" value="HTHLUXR"/>
</dbReference>
<protein>
    <recommendedName>
        <fullName evidence="4">HTH luxR-type domain-containing protein</fullName>
    </recommendedName>
</protein>
<dbReference type="EMBL" id="BMFP01000001">
    <property type="protein sequence ID" value="GGG01484.1"/>
    <property type="molecule type" value="Genomic_DNA"/>
</dbReference>
<reference evidence="6" key="1">
    <citation type="journal article" date="2019" name="Int. J. Syst. Evol. Microbiol.">
        <title>The Global Catalogue of Microorganisms (GCM) 10K type strain sequencing project: providing services to taxonomists for standard genome sequencing and annotation.</title>
        <authorList>
            <consortium name="The Broad Institute Genomics Platform"/>
            <consortium name="The Broad Institute Genome Sequencing Center for Infectious Disease"/>
            <person name="Wu L."/>
            <person name="Ma J."/>
        </authorList>
    </citation>
    <scope>NUCLEOTIDE SEQUENCE [LARGE SCALE GENOMIC DNA]</scope>
    <source>
        <strain evidence="6">CGMCC 1.12749</strain>
    </source>
</reference>
<accession>A0ABQ1VXN0</accession>
<dbReference type="PANTHER" id="PTHR44688">
    <property type="entry name" value="DNA-BINDING TRANSCRIPTIONAL ACTIVATOR DEVR_DOSR"/>
    <property type="match status" value="1"/>
</dbReference>
<sequence length="226" mass="25822">MTGSNSIHESVKEKIKEVQALNEEIPGVVIIHWLDSGLVEYISERGARALGTTQDEIKAMGLDYHKRYFNPEDAEYYVPKLLGLIKRNDINEYVTYFQQVRLLPEQDYVWHLSSSKIFMRDEEGTPLMSITVSIPVDPDHHVTPKVGKLLEENIFLRKNFATFSQLSGRERDILKLTALGKSSSEIAEELYIATSTVETHRRNIKAKLNASSSYELAQYARAFDLI</sequence>
<dbReference type="InterPro" id="IPR036388">
    <property type="entry name" value="WH-like_DNA-bd_sf"/>
</dbReference>
<dbReference type="PANTHER" id="PTHR44688:SF16">
    <property type="entry name" value="DNA-BINDING TRANSCRIPTIONAL ACTIVATOR DEVR_DOSR"/>
    <property type="match status" value="1"/>
</dbReference>
<name>A0ABQ1VXN0_9BACT</name>
<dbReference type="Pfam" id="PF00196">
    <property type="entry name" value="GerE"/>
    <property type="match status" value="1"/>
</dbReference>
<dbReference type="InterPro" id="IPR035965">
    <property type="entry name" value="PAS-like_dom_sf"/>
</dbReference>
<evidence type="ECO:0000313" key="5">
    <source>
        <dbReference type="EMBL" id="GGG01484.1"/>
    </source>
</evidence>
<dbReference type="CDD" id="cd06170">
    <property type="entry name" value="LuxR_C_like"/>
    <property type="match status" value="1"/>
</dbReference>
<dbReference type="SMART" id="SM00421">
    <property type="entry name" value="HTH_LUXR"/>
    <property type="match status" value="1"/>
</dbReference>
<organism evidence="5 6">
    <name type="scientific">Pontibacter amylolyticus</name>
    <dbReference type="NCBI Taxonomy" id="1424080"/>
    <lineage>
        <taxon>Bacteria</taxon>
        <taxon>Pseudomonadati</taxon>
        <taxon>Bacteroidota</taxon>
        <taxon>Cytophagia</taxon>
        <taxon>Cytophagales</taxon>
        <taxon>Hymenobacteraceae</taxon>
        <taxon>Pontibacter</taxon>
    </lineage>
</organism>